<evidence type="ECO:0000313" key="5">
    <source>
        <dbReference type="EMBL" id="RKP07801.1"/>
    </source>
</evidence>
<dbReference type="PANTHER" id="PTHR21162">
    <property type="entry name" value="P53 AND DNA DAMAGE-REGULATED PROTEIN"/>
    <property type="match status" value="1"/>
</dbReference>
<feature type="region of interest" description="Disordered" evidence="4">
    <location>
        <begin position="62"/>
        <end position="82"/>
    </location>
</feature>
<name>A0A4P9XQM5_9FUNG</name>
<comment type="subcellular location">
    <subcellularLocation>
        <location evidence="1">Cytoplasm</location>
    </subcellularLocation>
</comment>
<dbReference type="EMBL" id="KZ992671">
    <property type="protein sequence ID" value="RKP07801.1"/>
    <property type="molecule type" value="Genomic_DNA"/>
</dbReference>
<reference evidence="6" key="1">
    <citation type="journal article" date="2018" name="Nat. Microbiol.">
        <title>Leveraging single-cell genomics to expand the fungal tree of life.</title>
        <authorList>
            <person name="Ahrendt S.R."/>
            <person name="Quandt C.A."/>
            <person name="Ciobanu D."/>
            <person name="Clum A."/>
            <person name="Salamov A."/>
            <person name="Andreopoulos B."/>
            <person name="Cheng J.F."/>
            <person name="Woyke T."/>
            <person name="Pelin A."/>
            <person name="Henrissat B."/>
            <person name="Reynolds N.K."/>
            <person name="Benny G.L."/>
            <person name="Smith M.E."/>
            <person name="James T.Y."/>
            <person name="Grigoriev I.V."/>
        </authorList>
    </citation>
    <scope>NUCLEOTIDE SEQUENCE [LARGE SCALE GENOMIC DNA]</scope>
    <source>
        <strain evidence="6">RSA 1356</strain>
    </source>
</reference>
<keyword evidence="6" id="KW-1185">Reference proteome</keyword>
<dbReference type="STRING" id="78915.A0A4P9XQM5"/>
<organism evidence="5 6">
    <name type="scientific">Thamnocephalis sphaerospora</name>
    <dbReference type="NCBI Taxonomy" id="78915"/>
    <lineage>
        <taxon>Eukaryota</taxon>
        <taxon>Fungi</taxon>
        <taxon>Fungi incertae sedis</taxon>
        <taxon>Zoopagomycota</taxon>
        <taxon>Zoopagomycotina</taxon>
        <taxon>Zoopagomycetes</taxon>
        <taxon>Zoopagales</taxon>
        <taxon>Sigmoideomycetaceae</taxon>
        <taxon>Thamnocephalis</taxon>
    </lineage>
</organism>
<keyword evidence="2" id="KW-0963">Cytoplasm</keyword>
<dbReference type="PANTHER" id="PTHR21162:SF0">
    <property type="entry name" value="P53 AND DNA DAMAGE-REGULATED PROTEIN 1"/>
    <property type="match status" value="1"/>
</dbReference>
<evidence type="ECO:0000313" key="6">
    <source>
        <dbReference type="Proteomes" id="UP000271241"/>
    </source>
</evidence>
<gene>
    <name evidence="5" type="ORF">THASP1DRAFT_30379</name>
</gene>
<dbReference type="CDD" id="cd22860">
    <property type="entry name" value="PDRG1"/>
    <property type="match status" value="1"/>
</dbReference>
<dbReference type="GO" id="GO:0005737">
    <property type="term" value="C:cytoplasm"/>
    <property type="evidence" value="ECO:0007669"/>
    <property type="project" value="UniProtKB-SubCell"/>
</dbReference>
<evidence type="ECO:0000256" key="1">
    <source>
        <dbReference type="ARBA" id="ARBA00004496"/>
    </source>
</evidence>
<keyword evidence="3" id="KW-0143">Chaperone</keyword>
<dbReference type="InterPro" id="IPR030482">
    <property type="entry name" value="PDRG1"/>
</dbReference>
<evidence type="ECO:0000256" key="3">
    <source>
        <dbReference type="ARBA" id="ARBA00023186"/>
    </source>
</evidence>
<dbReference type="AlphaFoldDB" id="A0A4P9XQM5"/>
<protein>
    <submittedName>
        <fullName evidence="5">Uncharacterized protein</fullName>
    </submittedName>
</protein>
<dbReference type="OrthoDB" id="20282at2759"/>
<evidence type="ECO:0000256" key="4">
    <source>
        <dbReference type="SAM" id="MobiDB-lite"/>
    </source>
</evidence>
<dbReference type="Proteomes" id="UP000271241">
    <property type="component" value="Unassembled WGS sequence"/>
</dbReference>
<sequence>MQQAERLAEELLMEKQLLVEYDRRRNDNRVALNHMRSNKDKKIWMNLGDLFIRLPKKTASHMLESEQTQLDTSIEETRRDVRDKAQQLDQLEGGDGSRFAAFDLRPVSSGELRGATGGRAGDGRAQ</sequence>
<dbReference type="SUPFAM" id="SSF46579">
    <property type="entry name" value="Prefoldin"/>
    <property type="match status" value="1"/>
</dbReference>
<proteinExistence type="predicted"/>
<evidence type="ECO:0000256" key="2">
    <source>
        <dbReference type="ARBA" id="ARBA00022490"/>
    </source>
</evidence>
<accession>A0A4P9XQM5</accession>